<evidence type="ECO:0000313" key="1">
    <source>
        <dbReference type="EMBL" id="QPI13725.1"/>
    </source>
</evidence>
<proteinExistence type="predicted"/>
<organism evidence="1 2">
    <name type="scientific">Serratia phage Tsm2</name>
    <dbReference type="NCBI Taxonomy" id="2787014"/>
    <lineage>
        <taxon>Viruses</taxon>
        <taxon>Duplodnaviria</taxon>
        <taxon>Heunggongvirae</taxon>
        <taxon>Uroviricota</taxon>
        <taxon>Caudoviricetes</taxon>
        <taxon>Sarkviridae</taxon>
        <taxon>Otakuvirus</taxon>
        <taxon>Otakuvirus Tsm2</taxon>
    </lineage>
</organism>
<evidence type="ECO:0000313" key="2">
    <source>
        <dbReference type="Proteomes" id="UP000595016"/>
    </source>
</evidence>
<reference evidence="1 2" key="1">
    <citation type="submission" date="2020-10" db="EMBL/GenBank/DDBJ databases">
        <authorList>
            <person name="Dukhno E.A."/>
            <person name="Kornienko N.O."/>
            <person name="Shybanov S.R."/>
            <person name="Kharina A.V."/>
            <person name="Budzanivska I.G."/>
        </authorList>
    </citation>
    <scope>NUCLEOTIDE SEQUENCE [LARGE SCALE GENOMIC DNA]</scope>
</reference>
<dbReference type="EMBL" id="MW082583">
    <property type="protein sequence ID" value="QPI13725.1"/>
    <property type="molecule type" value="Genomic_DNA"/>
</dbReference>
<dbReference type="Proteomes" id="UP000595016">
    <property type="component" value="Segment"/>
</dbReference>
<accession>A0A7S9SP09</accession>
<protein>
    <submittedName>
        <fullName evidence="1">Uncharacterized protein</fullName>
    </submittedName>
</protein>
<name>A0A7S9SP09_9CAUD</name>
<gene>
    <name evidence="1" type="ORF">SIPHO4S_00029</name>
</gene>
<sequence length="70" mass="7602">MKQLFEVQVGRFSFYVLADTVEQADHNVDGILEGLYNGDGIMVTGSTLEKPVDSTDEAVAVMLRESGGLH</sequence>
<keyword evidence="2" id="KW-1185">Reference proteome</keyword>